<dbReference type="GeneID" id="102802319"/>
<dbReference type="PROSITE" id="PS00028">
    <property type="entry name" value="ZINC_FINGER_C2H2_1"/>
    <property type="match status" value="1"/>
</dbReference>
<dbReference type="InterPro" id="IPR052644">
    <property type="entry name" value="ZMAT3"/>
</dbReference>
<evidence type="ECO:0000259" key="2">
    <source>
        <dbReference type="PROSITE" id="PS00028"/>
    </source>
</evidence>
<feature type="compositionally biased region" description="Polar residues" evidence="1">
    <location>
        <begin position="182"/>
        <end position="194"/>
    </location>
</feature>
<feature type="region of interest" description="Disordered" evidence="1">
    <location>
        <begin position="160"/>
        <end position="194"/>
    </location>
</feature>
<dbReference type="InterPro" id="IPR003604">
    <property type="entry name" value="Matrin/U1-like-C_Znf_C2H2"/>
</dbReference>
<dbReference type="RefSeq" id="XP_006811279.1">
    <property type="nucleotide sequence ID" value="XM_006811216.1"/>
</dbReference>
<feature type="domain" description="C2H2-type" evidence="2">
    <location>
        <begin position="145"/>
        <end position="167"/>
    </location>
</feature>
<dbReference type="PANTHER" id="PTHR46786:SF1">
    <property type="entry name" value="ZINC FINGER MATRIN-TYPE PROTEIN 3"/>
    <property type="match status" value="1"/>
</dbReference>
<feature type="non-terminal residue" evidence="4">
    <location>
        <position position="194"/>
    </location>
</feature>
<dbReference type="SMART" id="SM00451">
    <property type="entry name" value="ZnF_U1"/>
    <property type="match status" value="2"/>
</dbReference>
<dbReference type="InterPro" id="IPR013087">
    <property type="entry name" value="Znf_C2H2_type"/>
</dbReference>
<dbReference type="SUPFAM" id="SSF57667">
    <property type="entry name" value="beta-beta-alpha zinc fingers"/>
    <property type="match status" value="2"/>
</dbReference>
<proteinExistence type="predicted"/>
<reference evidence="4" key="1">
    <citation type="submission" date="2025-08" db="UniProtKB">
        <authorList>
            <consortium name="RefSeq"/>
        </authorList>
    </citation>
    <scope>IDENTIFICATION</scope>
    <source>
        <tissue evidence="4">Testes</tissue>
    </source>
</reference>
<evidence type="ECO:0000313" key="4">
    <source>
        <dbReference type="RefSeq" id="XP_006811279.1"/>
    </source>
</evidence>
<evidence type="ECO:0000313" key="3">
    <source>
        <dbReference type="Proteomes" id="UP000694865"/>
    </source>
</evidence>
<evidence type="ECO:0000256" key="1">
    <source>
        <dbReference type="SAM" id="MobiDB-lite"/>
    </source>
</evidence>
<keyword evidence="3" id="KW-1185">Reference proteome</keyword>
<accession>A0ABM0LU38</accession>
<dbReference type="InterPro" id="IPR036236">
    <property type="entry name" value="Znf_C2H2_sf"/>
</dbReference>
<sequence>MYYVRGIKRKADGMNISVPTTQPVIPAATAVLTVPSDLIQPLYCKLCSVSLNSSQQAMAHYQGKNHGKKVRQYLQKQGQVLLQVHLQAQQKQLQLPENKVAILPEQNGVQKSKEAEENHVIKTEVNKSPTHVVMHSKLASMDDFCKVCAVSFNSPTQAQSHYQGKSHAKKLKSVESPPPVIDNNNTINQESTSP</sequence>
<name>A0ABM0LU38_SACKO</name>
<dbReference type="Pfam" id="PF12874">
    <property type="entry name" value="zf-met"/>
    <property type="match status" value="2"/>
</dbReference>
<dbReference type="PANTHER" id="PTHR46786">
    <property type="entry name" value="ZINC FINGER MATRIN-TYPE PROTEIN 3"/>
    <property type="match status" value="1"/>
</dbReference>
<organism evidence="3 4">
    <name type="scientific">Saccoglossus kowalevskii</name>
    <name type="common">Acorn worm</name>
    <dbReference type="NCBI Taxonomy" id="10224"/>
    <lineage>
        <taxon>Eukaryota</taxon>
        <taxon>Metazoa</taxon>
        <taxon>Hemichordata</taxon>
        <taxon>Enteropneusta</taxon>
        <taxon>Harrimaniidae</taxon>
        <taxon>Saccoglossus</taxon>
    </lineage>
</organism>
<dbReference type="Gene3D" id="3.30.160.60">
    <property type="entry name" value="Classic Zinc Finger"/>
    <property type="match status" value="2"/>
</dbReference>
<protein>
    <submittedName>
        <fullName evidence="4">Zinc finger matrin-type protein 3-like</fullName>
    </submittedName>
</protein>
<gene>
    <name evidence="4" type="primary">LOC102802319</name>
</gene>
<dbReference type="Proteomes" id="UP000694865">
    <property type="component" value="Unplaced"/>
</dbReference>